<evidence type="ECO:0008006" key="3">
    <source>
        <dbReference type="Google" id="ProtNLM"/>
    </source>
</evidence>
<evidence type="ECO:0000313" key="1">
    <source>
        <dbReference type="EMBL" id="KAL3852779.1"/>
    </source>
</evidence>
<dbReference type="AlphaFoldDB" id="A0ABD3UTG6"/>
<proteinExistence type="predicted"/>
<evidence type="ECO:0000313" key="2">
    <source>
        <dbReference type="Proteomes" id="UP001634394"/>
    </source>
</evidence>
<dbReference type="EMBL" id="JBJQND010000015">
    <property type="protein sequence ID" value="KAL3852779.1"/>
    <property type="molecule type" value="Genomic_DNA"/>
</dbReference>
<name>A0ABD3UTG6_SINWO</name>
<accession>A0ABD3UTG6</accession>
<protein>
    <recommendedName>
        <fullName evidence="3">THAP-type domain-containing protein</fullName>
    </recommendedName>
</protein>
<reference evidence="1 2" key="1">
    <citation type="submission" date="2024-11" db="EMBL/GenBank/DDBJ databases">
        <title>Chromosome-level genome assembly of the freshwater bivalve Anodonta woodiana.</title>
        <authorList>
            <person name="Chen X."/>
        </authorList>
    </citation>
    <scope>NUCLEOTIDE SEQUENCE [LARGE SCALE GENOMIC DNA]</scope>
    <source>
        <strain evidence="1">MN2024</strain>
        <tissue evidence="1">Gills</tissue>
    </source>
</reference>
<organism evidence="1 2">
    <name type="scientific">Sinanodonta woodiana</name>
    <name type="common">Chinese pond mussel</name>
    <name type="synonym">Anodonta woodiana</name>
    <dbReference type="NCBI Taxonomy" id="1069815"/>
    <lineage>
        <taxon>Eukaryota</taxon>
        <taxon>Metazoa</taxon>
        <taxon>Spiralia</taxon>
        <taxon>Lophotrochozoa</taxon>
        <taxon>Mollusca</taxon>
        <taxon>Bivalvia</taxon>
        <taxon>Autobranchia</taxon>
        <taxon>Heteroconchia</taxon>
        <taxon>Palaeoheterodonta</taxon>
        <taxon>Unionida</taxon>
        <taxon>Unionoidea</taxon>
        <taxon>Unionidae</taxon>
        <taxon>Unioninae</taxon>
        <taxon>Sinanodonta</taxon>
    </lineage>
</organism>
<dbReference type="Proteomes" id="UP001634394">
    <property type="component" value="Unassembled WGS sequence"/>
</dbReference>
<sequence>MVVSCCVINCARCFKPKDIPFYCLPKDPCKRQKWLVDINRKSWIPMEDDHWDYKLLVIPQIVLLDMQIETFSSDPSLKTNVNVVCVFMLP</sequence>
<gene>
    <name evidence="1" type="ORF">ACJMK2_016395</name>
</gene>
<comment type="caution">
    <text evidence="1">The sequence shown here is derived from an EMBL/GenBank/DDBJ whole genome shotgun (WGS) entry which is preliminary data.</text>
</comment>
<dbReference type="SUPFAM" id="SSF57716">
    <property type="entry name" value="Glucocorticoid receptor-like (DNA-binding domain)"/>
    <property type="match status" value="1"/>
</dbReference>
<keyword evidence="2" id="KW-1185">Reference proteome</keyword>